<evidence type="ECO:0000313" key="1">
    <source>
        <dbReference type="EMBL" id="QVK22305.1"/>
    </source>
</evidence>
<dbReference type="SUPFAM" id="SSF53448">
    <property type="entry name" value="Nucleotide-diphospho-sugar transferases"/>
    <property type="match status" value="1"/>
</dbReference>
<evidence type="ECO:0008006" key="3">
    <source>
        <dbReference type="Google" id="ProtNLM"/>
    </source>
</evidence>
<name>A0ABX8DBZ4_9GAMM</name>
<dbReference type="RefSeq" id="WP_213680961.1">
    <property type="nucleotide sequence ID" value="NZ_CP074572.1"/>
</dbReference>
<protein>
    <recommendedName>
        <fullName evidence="3">Nucleotide-diphospho-sugar transferase domain-containing protein</fullName>
    </recommendedName>
</protein>
<evidence type="ECO:0000313" key="2">
    <source>
        <dbReference type="Proteomes" id="UP000676428"/>
    </source>
</evidence>
<dbReference type="EMBL" id="CP074572">
    <property type="protein sequence ID" value="QVK22305.1"/>
    <property type="molecule type" value="Genomic_DNA"/>
</dbReference>
<dbReference type="Proteomes" id="UP000676428">
    <property type="component" value="Chromosome"/>
</dbReference>
<accession>A0ABX8DBZ4</accession>
<dbReference type="InterPro" id="IPR029044">
    <property type="entry name" value="Nucleotide-diphossugar_trans"/>
</dbReference>
<keyword evidence="2" id="KW-1185">Reference proteome</keyword>
<gene>
    <name evidence="1" type="ORF">KHX94_12880</name>
</gene>
<sequence length="293" mass="34111">MNSKVIICYVAYGRKLEICQQLYFSILSLLKYDTNKFDIHILTDSPEHFSRLSKYCIIHMITAQNISDWKGQYDYHFRIKLKALTLLTERYPENDILFVDTDTFHYAAPDPLITLLQQGVAVFHCNEGKLVKNRDNSLWAPLKYKEFSGIEINHNTYMFNSGVIGLPASKAKEILQHAINVCDQMCPELKIKGVVEQLAISVVAQGKLDYQFADKSILHYWGNKSQWNELIRAHMAEVFLKDYDITNELSLLDNFDPIKIPIYKRTQINNQRLKFLADVMFPKIRAKYFSPLK</sequence>
<proteinExistence type="predicted"/>
<dbReference type="Gene3D" id="3.90.550.10">
    <property type="entry name" value="Spore Coat Polysaccharide Biosynthesis Protein SpsA, Chain A"/>
    <property type="match status" value="1"/>
</dbReference>
<reference evidence="1 2" key="1">
    <citation type="journal article" date="2012" name="Int. J. Syst. Evol. Microbiol.">
        <title>Shewanella dokdonensis sp. nov., isolated from seawater.</title>
        <authorList>
            <person name="Sung H.R."/>
            <person name="Yoon J.H."/>
            <person name="Ghim S.Y."/>
        </authorList>
    </citation>
    <scope>NUCLEOTIDE SEQUENCE [LARGE SCALE GENOMIC DNA]</scope>
    <source>
        <strain evidence="1 2">DSM 23626</strain>
    </source>
</reference>
<organism evidence="1 2">
    <name type="scientific">Shewanella dokdonensis</name>
    <dbReference type="NCBI Taxonomy" id="712036"/>
    <lineage>
        <taxon>Bacteria</taxon>
        <taxon>Pseudomonadati</taxon>
        <taxon>Pseudomonadota</taxon>
        <taxon>Gammaproteobacteria</taxon>
        <taxon>Alteromonadales</taxon>
        <taxon>Shewanellaceae</taxon>
        <taxon>Shewanella</taxon>
    </lineage>
</organism>